<keyword evidence="3" id="KW-1185">Reference proteome</keyword>
<feature type="region of interest" description="Disordered" evidence="1">
    <location>
        <begin position="59"/>
        <end position="145"/>
    </location>
</feature>
<reference evidence="2 3" key="1">
    <citation type="journal article" date="2018" name="Nat. Ecol. Evol.">
        <title>Pezizomycetes genomes reveal the molecular basis of ectomycorrhizal truffle lifestyle.</title>
        <authorList>
            <person name="Murat C."/>
            <person name="Payen T."/>
            <person name="Noel B."/>
            <person name="Kuo A."/>
            <person name="Morin E."/>
            <person name="Chen J."/>
            <person name="Kohler A."/>
            <person name="Krizsan K."/>
            <person name="Balestrini R."/>
            <person name="Da Silva C."/>
            <person name="Montanini B."/>
            <person name="Hainaut M."/>
            <person name="Levati E."/>
            <person name="Barry K.W."/>
            <person name="Belfiori B."/>
            <person name="Cichocki N."/>
            <person name="Clum A."/>
            <person name="Dockter R.B."/>
            <person name="Fauchery L."/>
            <person name="Guy J."/>
            <person name="Iotti M."/>
            <person name="Le Tacon F."/>
            <person name="Lindquist E.A."/>
            <person name="Lipzen A."/>
            <person name="Malagnac F."/>
            <person name="Mello A."/>
            <person name="Molinier V."/>
            <person name="Miyauchi S."/>
            <person name="Poulain J."/>
            <person name="Riccioni C."/>
            <person name="Rubini A."/>
            <person name="Sitrit Y."/>
            <person name="Splivallo R."/>
            <person name="Traeger S."/>
            <person name="Wang M."/>
            <person name="Zifcakova L."/>
            <person name="Wipf D."/>
            <person name="Zambonelli A."/>
            <person name="Paolocci F."/>
            <person name="Nowrousian M."/>
            <person name="Ottonello S."/>
            <person name="Baldrian P."/>
            <person name="Spatafora J.W."/>
            <person name="Henrissat B."/>
            <person name="Nagy L.G."/>
            <person name="Aury J.M."/>
            <person name="Wincker P."/>
            <person name="Grigoriev I.V."/>
            <person name="Bonfante P."/>
            <person name="Martin F.M."/>
        </authorList>
    </citation>
    <scope>NUCLEOTIDE SEQUENCE [LARGE SCALE GENOMIC DNA]</scope>
    <source>
        <strain evidence="2 3">CCBAS932</strain>
    </source>
</reference>
<feature type="compositionally biased region" description="Polar residues" evidence="1">
    <location>
        <begin position="115"/>
        <end position="138"/>
    </location>
</feature>
<dbReference type="Gene3D" id="3.40.50.150">
    <property type="entry name" value="Vaccinia Virus protein VP39"/>
    <property type="match status" value="1"/>
</dbReference>
<dbReference type="InParanoid" id="A0A3N4KUB7"/>
<sequence>MFRLLQPSGRIAISDILARKPLPEAVKASAALYIGCVAGASLVEEYQAWMKDAGFEAAVNGAHAGGGGGGGRCNDRRHEEGPQYLQGRHHQRRRRRREKEGQLLHTPHVHHDLSLGTNSPSDASTSASLPPSRPSNNDVHPHGQK</sequence>
<feature type="compositionally biased region" description="Basic residues" evidence="1">
    <location>
        <begin position="87"/>
        <end position="97"/>
    </location>
</feature>
<dbReference type="EMBL" id="ML119119">
    <property type="protein sequence ID" value="RPB14116.1"/>
    <property type="molecule type" value="Genomic_DNA"/>
</dbReference>
<dbReference type="InterPro" id="IPR029063">
    <property type="entry name" value="SAM-dependent_MTases_sf"/>
</dbReference>
<dbReference type="Proteomes" id="UP000277580">
    <property type="component" value="Unassembled WGS sequence"/>
</dbReference>
<evidence type="ECO:0000313" key="2">
    <source>
        <dbReference type="EMBL" id="RPB14116.1"/>
    </source>
</evidence>
<evidence type="ECO:0000313" key="3">
    <source>
        <dbReference type="Proteomes" id="UP000277580"/>
    </source>
</evidence>
<organism evidence="2 3">
    <name type="scientific">Morchella conica CCBAS932</name>
    <dbReference type="NCBI Taxonomy" id="1392247"/>
    <lineage>
        <taxon>Eukaryota</taxon>
        <taxon>Fungi</taxon>
        <taxon>Dikarya</taxon>
        <taxon>Ascomycota</taxon>
        <taxon>Pezizomycotina</taxon>
        <taxon>Pezizomycetes</taxon>
        <taxon>Pezizales</taxon>
        <taxon>Morchellaceae</taxon>
        <taxon>Morchella</taxon>
    </lineage>
</organism>
<dbReference type="OrthoDB" id="66144at2759"/>
<accession>A0A3N4KUB7</accession>
<evidence type="ECO:0008006" key="4">
    <source>
        <dbReference type="Google" id="ProtNLM"/>
    </source>
</evidence>
<dbReference type="STRING" id="1392247.A0A3N4KUB7"/>
<gene>
    <name evidence="2" type="ORF">P167DRAFT_544034</name>
</gene>
<proteinExistence type="predicted"/>
<protein>
    <recommendedName>
        <fullName evidence="4">O-methyltransferase domain-containing protein</fullName>
    </recommendedName>
</protein>
<dbReference type="AlphaFoldDB" id="A0A3N4KUB7"/>
<feature type="compositionally biased region" description="Gly residues" evidence="1">
    <location>
        <begin position="63"/>
        <end position="72"/>
    </location>
</feature>
<evidence type="ECO:0000256" key="1">
    <source>
        <dbReference type="SAM" id="MobiDB-lite"/>
    </source>
</evidence>
<name>A0A3N4KUB7_9PEZI</name>